<dbReference type="STRING" id="984485.A0A1E4REE1"/>
<evidence type="ECO:0000313" key="2">
    <source>
        <dbReference type="Proteomes" id="UP000095085"/>
    </source>
</evidence>
<dbReference type="GeneID" id="30996313"/>
<dbReference type="Proteomes" id="UP000095085">
    <property type="component" value="Unassembled WGS sequence"/>
</dbReference>
<sequence length="190" mass="22468">MTVEDQTIWKFKYDDTFKQYYYINTKDNSISFDLPCEVKNTSSNNTSFINHIMSKKSHHPRSNTSKNLLHRISSAFSLKLSKSNEEKKPAMLLPQTRSHQDDISLMSGLGDEFLLQPSFNLNKYNTNSPADSQSILSYDDEIYDDESIHSYYSDLNNYEVYQDEEDMKEEFNKYKERMELRLQFIKELES</sequence>
<evidence type="ECO:0000313" key="1">
    <source>
        <dbReference type="EMBL" id="ODV65638.1"/>
    </source>
</evidence>
<name>A0A1E4REE1_9ASCO</name>
<reference evidence="2" key="1">
    <citation type="submission" date="2016-05" db="EMBL/GenBank/DDBJ databases">
        <title>Comparative genomics of biotechnologically important yeasts.</title>
        <authorList>
            <consortium name="DOE Joint Genome Institute"/>
            <person name="Riley R."/>
            <person name="Haridas S."/>
            <person name="Wolfe K.H."/>
            <person name="Lopes M.R."/>
            <person name="Hittinger C.T."/>
            <person name="Goker M."/>
            <person name="Salamov A."/>
            <person name="Wisecaver J."/>
            <person name="Long T.M."/>
            <person name="Aerts A.L."/>
            <person name="Barry K."/>
            <person name="Choi C."/>
            <person name="Clum A."/>
            <person name="Coughlan A.Y."/>
            <person name="Deshpande S."/>
            <person name="Douglass A.P."/>
            <person name="Hanson S.J."/>
            <person name="Klenk H.-P."/>
            <person name="Labutti K."/>
            <person name="Lapidus A."/>
            <person name="Lindquist E."/>
            <person name="Lipzen A."/>
            <person name="Meier-Kolthoff J.P."/>
            <person name="Ohm R.A."/>
            <person name="Otillar R.P."/>
            <person name="Pangilinan J."/>
            <person name="Peng Y."/>
            <person name="Rokas A."/>
            <person name="Rosa C.A."/>
            <person name="Scheuner C."/>
            <person name="Sibirny A.A."/>
            <person name="Slot J.C."/>
            <person name="Stielow J.B."/>
            <person name="Sun H."/>
            <person name="Kurtzman C.P."/>
            <person name="Blackwell M."/>
            <person name="Grigoriev I.V."/>
            <person name="Jeffries T.W."/>
        </authorList>
    </citation>
    <scope>NUCLEOTIDE SEQUENCE [LARGE SCALE GENOMIC DNA]</scope>
    <source>
        <strain evidence="2">NRRL Y-1933</strain>
    </source>
</reference>
<keyword evidence="2" id="KW-1185">Reference proteome</keyword>
<dbReference type="AlphaFoldDB" id="A0A1E4REE1"/>
<proteinExistence type="predicted"/>
<dbReference type="RefSeq" id="XP_020074705.1">
    <property type="nucleotide sequence ID" value="XM_020221764.1"/>
</dbReference>
<gene>
    <name evidence="1" type="ORF">HYPBUDRAFT_153858</name>
</gene>
<dbReference type="EMBL" id="KV454544">
    <property type="protein sequence ID" value="ODV65638.1"/>
    <property type="molecule type" value="Genomic_DNA"/>
</dbReference>
<accession>A0A1E4REE1</accession>
<organism evidence="1 2">
    <name type="scientific">Hyphopichia burtonii NRRL Y-1933</name>
    <dbReference type="NCBI Taxonomy" id="984485"/>
    <lineage>
        <taxon>Eukaryota</taxon>
        <taxon>Fungi</taxon>
        <taxon>Dikarya</taxon>
        <taxon>Ascomycota</taxon>
        <taxon>Saccharomycotina</taxon>
        <taxon>Pichiomycetes</taxon>
        <taxon>Debaryomycetaceae</taxon>
        <taxon>Hyphopichia</taxon>
    </lineage>
</organism>
<protein>
    <recommendedName>
        <fullName evidence="3">WW domain-containing protein</fullName>
    </recommendedName>
</protein>
<evidence type="ECO:0008006" key="3">
    <source>
        <dbReference type="Google" id="ProtNLM"/>
    </source>
</evidence>
<dbReference type="OrthoDB" id="4020766at2759"/>